<dbReference type="PANTHER" id="PTHR22946">
    <property type="entry name" value="DIENELACTONE HYDROLASE DOMAIN-CONTAINING PROTEIN-RELATED"/>
    <property type="match status" value="1"/>
</dbReference>
<dbReference type="Pfam" id="PF12146">
    <property type="entry name" value="Hydrolase_4"/>
    <property type="match status" value="1"/>
</dbReference>
<dbReference type="OrthoDB" id="63241at2"/>
<dbReference type="GO" id="GO:0016787">
    <property type="term" value="F:hydrolase activity"/>
    <property type="evidence" value="ECO:0007669"/>
    <property type="project" value="UniProtKB-KW"/>
</dbReference>
<dbReference type="InterPro" id="IPR029058">
    <property type="entry name" value="AB_hydrolase_fold"/>
</dbReference>
<dbReference type="AlphaFoldDB" id="A0A238XVZ2"/>
<evidence type="ECO:0000313" key="2">
    <source>
        <dbReference type="EMBL" id="SNR62902.1"/>
    </source>
</evidence>
<reference evidence="3" key="1">
    <citation type="submission" date="2017-06" db="EMBL/GenBank/DDBJ databases">
        <authorList>
            <person name="Varghese N."/>
            <person name="Submissions S."/>
        </authorList>
    </citation>
    <scope>NUCLEOTIDE SEQUENCE [LARGE SCALE GENOMIC DNA]</scope>
    <source>
        <strain evidence="3">DSM 27993</strain>
    </source>
</reference>
<dbReference type="Proteomes" id="UP000198412">
    <property type="component" value="Unassembled WGS sequence"/>
</dbReference>
<dbReference type="Gene3D" id="3.40.50.1820">
    <property type="entry name" value="alpha/beta hydrolase"/>
    <property type="match status" value="1"/>
</dbReference>
<dbReference type="InterPro" id="IPR050261">
    <property type="entry name" value="FrsA_esterase"/>
</dbReference>
<dbReference type="PROSITE" id="PS51257">
    <property type="entry name" value="PROKAR_LIPOPROTEIN"/>
    <property type="match status" value="1"/>
</dbReference>
<gene>
    <name evidence="2" type="ORF">SAMN04488111_2155</name>
</gene>
<evidence type="ECO:0000313" key="3">
    <source>
        <dbReference type="Proteomes" id="UP000198412"/>
    </source>
</evidence>
<keyword evidence="3" id="KW-1185">Reference proteome</keyword>
<name>A0A238XVZ2_9FLAO</name>
<dbReference type="RefSeq" id="WP_089378435.1">
    <property type="nucleotide sequence ID" value="NZ_FZNX01000003.1"/>
</dbReference>
<protein>
    <submittedName>
        <fullName evidence="2">Alpha/beta hydrolase family protein</fullName>
    </submittedName>
</protein>
<organism evidence="2 3">
    <name type="scientific">Lutibacter flavus</name>
    <dbReference type="NCBI Taxonomy" id="691689"/>
    <lineage>
        <taxon>Bacteria</taxon>
        <taxon>Pseudomonadati</taxon>
        <taxon>Bacteroidota</taxon>
        <taxon>Flavobacteriia</taxon>
        <taxon>Flavobacteriales</taxon>
        <taxon>Flavobacteriaceae</taxon>
        <taxon>Lutibacter</taxon>
    </lineage>
</organism>
<dbReference type="InterPro" id="IPR022742">
    <property type="entry name" value="Hydrolase_4"/>
</dbReference>
<sequence length="268" mass="29652">MRYLLIAISLILISCDLSNKKSEVDSQAMVISEDLDTLKIPNIFVVKTIFYSKDSLPISGDLYEVNNKKPTLLLCHQAGYSRGEYKEIARKLCNYGFSSIAIDQRSGGEVNGIKNQTAAKAKEKKLPTNYLDAKQDIEAAIDYMYEMNGGQQIILVGSSYSATLALLIGTNSEKVKSVVAFSPGEYFKTINVQNSIENISKPVFVASSKKEAVALEELVSLIDKKNLTHFIPTNDGIHGAKALWDSTDGNEAYWNAFLKFLLKTKSNK</sequence>
<keyword evidence="2" id="KW-0378">Hydrolase</keyword>
<dbReference type="SUPFAM" id="SSF53474">
    <property type="entry name" value="alpha/beta-Hydrolases"/>
    <property type="match status" value="1"/>
</dbReference>
<dbReference type="EMBL" id="FZNX01000003">
    <property type="protein sequence ID" value="SNR62902.1"/>
    <property type="molecule type" value="Genomic_DNA"/>
</dbReference>
<evidence type="ECO:0000259" key="1">
    <source>
        <dbReference type="Pfam" id="PF12146"/>
    </source>
</evidence>
<proteinExistence type="predicted"/>
<feature type="domain" description="Serine aminopeptidase S33" evidence="1">
    <location>
        <begin position="68"/>
        <end position="185"/>
    </location>
</feature>
<accession>A0A238XVZ2</accession>